<name>A0A5J4PP21_9EUKA</name>
<dbReference type="EMBL" id="SNRW01049334">
    <property type="protein sequence ID" value="KAA6311255.1"/>
    <property type="molecule type" value="Genomic_DNA"/>
</dbReference>
<protein>
    <submittedName>
        <fullName evidence="1">Uncharacterized protein</fullName>
    </submittedName>
</protein>
<evidence type="ECO:0000313" key="2">
    <source>
        <dbReference type="Proteomes" id="UP000324800"/>
    </source>
</evidence>
<evidence type="ECO:0000313" key="1">
    <source>
        <dbReference type="EMBL" id="KAA6311255.1"/>
    </source>
</evidence>
<proteinExistence type="predicted"/>
<gene>
    <name evidence="1" type="ORF">EZS28_056162</name>
</gene>
<dbReference type="Proteomes" id="UP000324800">
    <property type="component" value="Unassembled WGS sequence"/>
</dbReference>
<reference evidence="1 2" key="1">
    <citation type="submission" date="2019-03" db="EMBL/GenBank/DDBJ databases">
        <title>Single cell metagenomics reveals metabolic interactions within the superorganism composed of flagellate Streblomastix strix and complex community of Bacteroidetes bacteria on its surface.</title>
        <authorList>
            <person name="Treitli S.C."/>
            <person name="Kolisko M."/>
            <person name="Husnik F."/>
            <person name="Keeling P."/>
            <person name="Hampl V."/>
        </authorList>
    </citation>
    <scope>NUCLEOTIDE SEQUENCE [LARGE SCALE GENOMIC DNA]</scope>
    <source>
        <strain evidence="1">ST1C</strain>
    </source>
</reference>
<comment type="caution">
    <text evidence="1">The sequence shown here is derived from an EMBL/GenBank/DDBJ whole genome shotgun (WGS) entry which is preliminary data.</text>
</comment>
<feature type="non-terminal residue" evidence="1">
    <location>
        <position position="1"/>
    </location>
</feature>
<organism evidence="1 2">
    <name type="scientific">Streblomastix strix</name>
    <dbReference type="NCBI Taxonomy" id="222440"/>
    <lineage>
        <taxon>Eukaryota</taxon>
        <taxon>Metamonada</taxon>
        <taxon>Preaxostyla</taxon>
        <taxon>Oxymonadida</taxon>
        <taxon>Streblomastigidae</taxon>
        <taxon>Streblomastix</taxon>
    </lineage>
</organism>
<dbReference type="AlphaFoldDB" id="A0A5J4PP21"/>
<sequence length="28" mass="3048">VLAILTVLYAILKFTDDIRALPITSVGM</sequence>
<accession>A0A5J4PP21</accession>